<keyword evidence="2" id="KW-1185">Reference proteome</keyword>
<proteinExistence type="predicted"/>
<comment type="caution">
    <text evidence="1">The sequence shown here is derived from an EMBL/GenBank/DDBJ whole genome shotgun (WGS) entry which is preliminary data.</text>
</comment>
<organism evidence="1 2">
    <name type="scientific">Candidatus Marithioploca araucensis</name>
    <dbReference type="NCBI Taxonomy" id="70273"/>
    <lineage>
        <taxon>Bacteria</taxon>
        <taxon>Pseudomonadati</taxon>
        <taxon>Pseudomonadota</taxon>
        <taxon>Gammaproteobacteria</taxon>
        <taxon>Thiotrichales</taxon>
        <taxon>Thiotrichaceae</taxon>
        <taxon>Candidatus Marithioploca</taxon>
    </lineage>
</organism>
<sequence>MESKASALVFFFWSPKLQLWAFFGVQRFSFGRFLESKPLDLGVFWSPTL</sequence>
<accession>A0ABT7VVH3</accession>
<gene>
    <name evidence="1" type="ORF">QUF54_09490</name>
</gene>
<evidence type="ECO:0000313" key="1">
    <source>
        <dbReference type="EMBL" id="MDM8563574.1"/>
    </source>
</evidence>
<evidence type="ECO:0000313" key="2">
    <source>
        <dbReference type="Proteomes" id="UP001171945"/>
    </source>
</evidence>
<name>A0ABT7VVH3_9GAMM</name>
<reference evidence="1" key="1">
    <citation type="submission" date="2023-06" db="EMBL/GenBank/DDBJ databases">
        <title>Uncultivated large filamentous bacteria from sulfidic sediments reveal new species and different genomic features in energy metabolism and defense.</title>
        <authorList>
            <person name="Fonseca A."/>
        </authorList>
    </citation>
    <scope>NUCLEOTIDE SEQUENCE</scope>
    <source>
        <strain evidence="1">HSG4</strain>
    </source>
</reference>
<dbReference type="Proteomes" id="UP001171945">
    <property type="component" value="Unassembled WGS sequence"/>
</dbReference>
<dbReference type="EMBL" id="JAUCGM010000722">
    <property type="protein sequence ID" value="MDM8563574.1"/>
    <property type="molecule type" value="Genomic_DNA"/>
</dbReference>
<protein>
    <submittedName>
        <fullName evidence="1">Uncharacterized protein</fullName>
    </submittedName>
</protein>